<sequence>TAEWAGKDTSYAPDEKGEYQMLIDWVKITPQSPDNSTESWPGSKYLKQMETGTNGGSGKNEGVSEDDANSGGSRVNNNEGNSNALSRSPSAAQMGGSAVLMALTALAFFE</sequence>
<dbReference type="AlphaFoldDB" id="A0A9P6IH77"/>
<keyword evidence="3" id="KW-1185">Reference proteome</keyword>
<feature type="region of interest" description="Disordered" evidence="1">
    <location>
        <begin position="30"/>
        <end position="93"/>
    </location>
</feature>
<evidence type="ECO:0000313" key="3">
    <source>
        <dbReference type="Proteomes" id="UP000749646"/>
    </source>
</evidence>
<evidence type="ECO:0000256" key="1">
    <source>
        <dbReference type="SAM" id="MobiDB-lite"/>
    </source>
</evidence>
<comment type="caution">
    <text evidence="2">The sequence shown here is derived from an EMBL/GenBank/DDBJ whole genome shotgun (WGS) entry which is preliminary data.</text>
</comment>
<dbReference type="OrthoDB" id="10503458at2759"/>
<name>A0A9P6IH77_9FUNG</name>
<dbReference type="EMBL" id="JAAAHW010011745">
    <property type="protein sequence ID" value="KAF9917715.1"/>
    <property type="molecule type" value="Genomic_DNA"/>
</dbReference>
<gene>
    <name evidence="2" type="ORF">BGZ65_012762</name>
</gene>
<feature type="compositionally biased region" description="Polar residues" evidence="1">
    <location>
        <begin position="70"/>
        <end position="91"/>
    </location>
</feature>
<feature type="non-terminal residue" evidence="2">
    <location>
        <position position="1"/>
    </location>
</feature>
<proteinExistence type="predicted"/>
<feature type="compositionally biased region" description="Polar residues" evidence="1">
    <location>
        <begin position="30"/>
        <end position="40"/>
    </location>
</feature>
<reference evidence="2" key="1">
    <citation type="journal article" date="2020" name="Fungal Divers.">
        <title>Resolving the Mortierellaceae phylogeny through synthesis of multi-gene phylogenetics and phylogenomics.</title>
        <authorList>
            <person name="Vandepol N."/>
            <person name="Liber J."/>
            <person name="Desiro A."/>
            <person name="Na H."/>
            <person name="Kennedy M."/>
            <person name="Barry K."/>
            <person name="Grigoriev I.V."/>
            <person name="Miller A.N."/>
            <person name="O'Donnell K."/>
            <person name="Stajich J.E."/>
            <person name="Bonito G."/>
        </authorList>
    </citation>
    <scope>NUCLEOTIDE SEQUENCE</scope>
    <source>
        <strain evidence="2">MES-2147</strain>
    </source>
</reference>
<organism evidence="2 3">
    <name type="scientific">Modicella reniformis</name>
    <dbReference type="NCBI Taxonomy" id="1440133"/>
    <lineage>
        <taxon>Eukaryota</taxon>
        <taxon>Fungi</taxon>
        <taxon>Fungi incertae sedis</taxon>
        <taxon>Mucoromycota</taxon>
        <taxon>Mortierellomycotina</taxon>
        <taxon>Mortierellomycetes</taxon>
        <taxon>Mortierellales</taxon>
        <taxon>Mortierellaceae</taxon>
        <taxon>Modicella</taxon>
    </lineage>
</organism>
<protein>
    <submittedName>
        <fullName evidence="2">Uncharacterized protein</fullName>
    </submittedName>
</protein>
<dbReference type="Proteomes" id="UP000749646">
    <property type="component" value="Unassembled WGS sequence"/>
</dbReference>
<accession>A0A9P6IH77</accession>
<evidence type="ECO:0000313" key="2">
    <source>
        <dbReference type="EMBL" id="KAF9917715.1"/>
    </source>
</evidence>